<dbReference type="eggNOG" id="arCOG03015">
    <property type="taxonomic scope" value="Archaea"/>
</dbReference>
<evidence type="ECO:0000259" key="1">
    <source>
        <dbReference type="Pfam" id="PF13460"/>
    </source>
</evidence>
<proteinExistence type="predicted"/>
<dbReference type="Gene3D" id="3.40.50.720">
    <property type="entry name" value="NAD(P)-binding Rossmann-like Domain"/>
    <property type="match status" value="1"/>
</dbReference>
<feature type="domain" description="NAD(P)-binding" evidence="1">
    <location>
        <begin position="14"/>
        <end position="126"/>
    </location>
</feature>
<dbReference type="AlphaFoldDB" id="V4H9W5"/>
<dbReference type="InterPro" id="IPR016040">
    <property type="entry name" value="NAD(P)-bd_dom"/>
</dbReference>
<evidence type="ECO:0000313" key="2">
    <source>
        <dbReference type="EMBL" id="ESP86813.1"/>
    </source>
</evidence>
<dbReference type="Pfam" id="PF13460">
    <property type="entry name" value="NAD_binding_10"/>
    <property type="match status" value="1"/>
</dbReference>
<sequence>MRSVSRSGQPNESASWTDRVEWTAADVFSPDTWRDHLNGCDAVIHSMGTLHEAPKQGAPFERVNGDSAIITALESERANVESYVFISASAAPPTVRDAYITAKRRAERAIADLDLRTRILRAGPLYGKGQPHFPWFVNQGFRLLDNLNSISEQMGDARPLPVEPVARAALAAADMEQETPQLLDIEAIAEYRR</sequence>
<dbReference type="InterPro" id="IPR036291">
    <property type="entry name" value="NAD(P)-bd_dom_sf"/>
</dbReference>
<dbReference type="InterPro" id="IPR051207">
    <property type="entry name" value="ComplexI_NDUFA9_subunit"/>
</dbReference>
<protein>
    <submittedName>
        <fullName evidence="2">NAD-dependent epimerase/dehydratase</fullName>
    </submittedName>
</protein>
<dbReference type="GO" id="GO:0044877">
    <property type="term" value="F:protein-containing complex binding"/>
    <property type="evidence" value="ECO:0007669"/>
    <property type="project" value="TreeGrafter"/>
</dbReference>
<dbReference type="EMBL" id="ASGZ01000070">
    <property type="protein sequence ID" value="ESP86813.1"/>
    <property type="molecule type" value="Genomic_DNA"/>
</dbReference>
<dbReference type="SUPFAM" id="SSF51735">
    <property type="entry name" value="NAD(P)-binding Rossmann-fold domains"/>
    <property type="match status" value="1"/>
</dbReference>
<name>V4H9W5_9EURY</name>
<reference evidence="2 3" key="1">
    <citation type="journal article" date="2013" name="Genome Announc.">
        <title>Draft Genome Sequence of 'Candidatus Halobonum tyrrellensis' Strain G22, Isolated from the Hypersaline Waters of Lake Tyrrell, Australia.</title>
        <authorList>
            <person name="Ugalde J.A."/>
            <person name="Narasingarao P."/>
            <person name="Kuo S."/>
            <person name="Podell S."/>
            <person name="Allen E.E."/>
        </authorList>
    </citation>
    <scope>NUCLEOTIDE SEQUENCE [LARGE SCALE GENOMIC DNA]</scope>
    <source>
        <strain evidence="2 3">G22</strain>
    </source>
</reference>
<keyword evidence="3" id="KW-1185">Reference proteome</keyword>
<comment type="caution">
    <text evidence="2">The sequence shown here is derived from an EMBL/GenBank/DDBJ whole genome shotgun (WGS) entry which is preliminary data.</text>
</comment>
<dbReference type="STRING" id="1324957.K933_17057"/>
<dbReference type="PANTHER" id="PTHR12126">
    <property type="entry name" value="NADH-UBIQUINONE OXIDOREDUCTASE 39 KDA SUBUNIT-RELATED"/>
    <property type="match status" value="1"/>
</dbReference>
<dbReference type="Proteomes" id="UP000017840">
    <property type="component" value="Unassembled WGS sequence"/>
</dbReference>
<dbReference type="PANTHER" id="PTHR12126:SF16">
    <property type="entry name" value="MIOREX COMPLEX COMPONENT 2"/>
    <property type="match status" value="1"/>
</dbReference>
<accession>V4H9W5</accession>
<gene>
    <name evidence="2" type="ORF">K933_17057</name>
</gene>
<evidence type="ECO:0000313" key="3">
    <source>
        <dbReference type="Proteomes" id="UP000017840"/>
    </source>
</evidence>
<organism evidence="2 3">
    <name type="scientific">Candidatus Halobonum tyrrellensis G22</name>
    <dbReference type="NCBI Taxonomy" id="1324957"/>
    <lineage>
        <taxon>Archaea</taxon>
        <taxon>Methanobacteriati</taxon>
        <taxon>Methanobacteriota</taxon>
        <taxon>Stenosarchaea group</taxon>
        <taxon>Halobacteria</taxon>
        <taxon>Halobacteriales</taxon>
        <taxon>Haloferacaceae</taxon>
        <taxon>Candidatus Halobonum</taxon>
    </lineage>
</organism>